<dbReference type="STRING" id="1284.SHYC_02570"/>
<dbReference type="GO" id="GO:0005886">
    <property type="term" value="C:plasma membrane"/>
    <property type="evidence" value="ECO:0007669"/>
    <property type="project" value="TreeGrafter"/>
</dbReference>
<dbReference type="GO" id="GO:0046688">
    <property type="term" value="P:response to copper ion"/>
    <property type="evidence" value="ECO:0007669"/>
    <property type="project" value="InterPro"/>
</dbReference>
<proteinExistence type="predicted"/>
<dbReference type="Proteomes" id="UP000285625">
    <property type="component" value="Unassembled WGS sequence"/>
</dbReference>
<feature type="transmembrane region" description="Helical" evidence="5">
    <location>
        <begin position="387"/>
        <end position="409"/>
    </location>
</feature>
<dbReference type="InterPro" id="IPR007348">
    <property type="entry name" value="CopC_dom"/>
</dbReference>
<feature type="domain" description="CopC" evidence="6">
    <location>
        <begin position="31"/>
        <end position="125"/>
    </location>
</feature>
<keyword evidence="3" id="KW-0732">Signal</keyword>
<keyword evidence="5" id="KW-1133">Transmembrane helix</keyword>
<protein>
    <submittedName>
        <fullName evidence="7">Copper resistance protein CopC</fullName>
    </submittedName>
</protein>
<dbReference type="AlphaFoldDB" id="A0A418JML7"/>
<feature type="transmembrane region" description="Helical" evidence="5">
    <location>
        <begin position="224"/>
        <end position="242"/>
    </location>
</feature>
<dbReference type="Pfam" id="PF04234">
    <property type="entry name" value="CopC"/>
    <property type="match status" value="1"/>
</dbReference>
<dbReference type="InterPro" id="IPR014755">
    <property type="entry name" value="Cu-Rt/internalin_Ig-like"/>
</dbReference>
<name>A0A418JML7_STAHY</name>
<dbReference type="GO" id="GO:0005507">
    <property type="term" value="F:copper ion binding"/>
    <property type="evidence" value="ECO:0007669"/>
    <property type="project" value="InterPro"/>
</dbReference>
<accession>A0A418JML7</accession>
<evidence type="ECO:0000313" key="8">
    <source>
        <dbReference type="Proteomes" id="UP000285625"/>
    </source>
</evidence>
<feature type="transmembrane region" description="Helical" evidence="5">
    <location>
        <begin position="249"/>
        <end position="269"/>
    </location>
</feature>
<reference evidence="7 8" key="1">
    <citation type="journal article" date="2016" name="Front. Microbiol.">
        <title>Comprehensive Phylogenetic Analysis of Bovine Non-aureus Staphylococci Species Based on Whole-Genome Sequencing.</title>
        <authorList>
            <person name="Naushad S."/>
            <person name="Barkema H.W."/>
            <person name="Luby C."/>
            <person name="Condas L.A."/>
            <person name="Nobrega D.B."/>
            <person name="Carson D.A."/>
            <person name="De Buck J."/>
        </authorList>
    </citation>
    <scope>NUCLEOTIDE SEQUENCE [LARGE SCALE GENOMIC DNA]</scope>
    <source>
        <strain evidence="7 8">SNUC 5959</strain>
    </source>
</reference>
<dbReference type="GO" id="GO:0030313">
    <property type="term" value="C:cell envelope"/>
    <property type="evidence" value="ECO:0007669"/>
    <property type="project" value="UniProtKB-SubCell"/>
</dbReference>
<feature type="transmembrane region" description="Helical" evidence="5">
    <location>
        <begin position="281"/>
        <end position="303"/>
    </location>
</feature>
<evidence type="ECO:0000256" key="5">
    <source>
        <dbReference type="SAM" id="Phobius"/>
    </source>
</evidence>
<evidence type="ECO:0000256" key="1">
    <source>
        <dbReference type="ARBA" id="ARBA00004196"/>
    </source>
</evidence>
<keyword evidence="5" id="KW-0812">Transmembrane</keyword>
<keyword evidence="4" id="KW-0186">Copper</keyword>
<feature type="transmembrane region" description="Helical" evidence="5">
    <location>
        <begin position="145"/>
        <end position="164"/>
    </location>
</feature>
<comment type="subcellular location">
    <subcellularLocation>
        <location evidence="1">Cell envelope</location>
    </subcellularLocation>
</comment>
<dbReference type="PANTHER" id="PTHR34820">
    <property type="entry name" value="INNER MEMBRANE PROTEIN YEBZ"/>
    <property type="match status" value="1"/>
</dbReference>
<evidence type="ECO:0000313" key="7">
    <source>
        <dbReference type="EMBL" id="RIO47765.1"/>
    </source>
</evidence>
<gene>
    <name evidence="7" type="ORF">BUZ57_00390</name>
</gene>
<dbReference type="InterPro" id="IPR014756">
    <property type="entry name" value="Ig_E-set"/>
</dbReference>
<dbReference type="GO" id="GO:0006825">
    <property type="term" value="P:copper ion transport"/>
    <property type="evidence" value="ECO:0007669"/>
    <property type="project" value="InterPro"/>
</dbReference>
<evidence type="ECO:0000256" key="4">
    <source>
        <dbReference type="ARBA" id="ARBA00023008"/>
    </source>
</evidence>
<feature type="transmembrane region" description="Helical" evidence="5">
    <location>
        <begin position="355"/>
        <end position="375"/>
    </location>
</feature>
<evidence type="ECO:0000259" key="6">
    <source>
        <dbReference type="Pfam" id="PF04234"/>
    </source>
</evidence>
<keyword evidence="2" id="KW-0479">Metal-binding</keyword>
<comment type="caution">
    <text evidence="7">The sequence shown here is derived from an EMBL/GenBank/DDBJ whole genome shotgun (WGS) entry which is preliminary data.</text>
</comment>
<dbReference type="SUPFAM" id="SSF81296">
    <property type="entry name" value="E set domains"/>
    <property type="match status" value="1"/>
</dbReference>
<dbReference type="EMBL" id="QXVO01000001">
    <property type="protein sequence ID" value="RIO47765.1"/>
    <property type="molecule type" value="Genomic_DNA"/>
</dbReference>
<evidence type="ECO:0000256" key="3">
    <source>
        <dbReference type="ARBA" id="ARBA00022729"/>
    </source>
</evidence>
<dbReference type="Gene3D" id="2.60.40.1220">
    <property type="match status" value="1"/>
</dbReference>
<keyword evidence="5" id="KW-0472">Membrane</keyword>
<sequence length="412" mass="46967">MKHFQMYIKGLLFVFMLVFGIGGQFNVASAHASLEHAEPSEKAVVSSSPKEIKLEMSEPVNTTYTHLTLYNDRGKEIKAIQPNEKNYSKVITFSTEELQEGTYLVEWETVAQDGHDMKGHYLFSVGHETASSVEPTSSLLTDTTFWWGAMRFILQSLLLVLVGFHAVNRLMERQELPTYSIKSRAMTWILFMVTLATGILYLMTLPQQVINEILTLNFGTWKQFPFIISVVALMTLIILYALRNMEKIWYDLMPILIIIAMAISGHVWAQTYPIYSILIRSLHLFAIALWLGSLVYLVFYIFTRHRHSYVLILKDILFKLNVTAVTTIILTGLLMTLDLTSLPRLLSHFSTYSGLWYTKLIVTFVMMALGGFQTFKVMKNKKSIHGPLLYIELGLGILLILVGVVMSQIEIL</sequence>
<dbReference type="RefSeq" id="WP_119634962.1">
    <property type="nucleotide sequence ID" value="NZ_QXVO01000001.1"/>
</dbReference>
<dbReference type="InterPro" id="IPR032694">
    <property type="entry name" value="CopC/D"/>
</dbReference>
<dbReference type="PANTHER" id="PTHR34820:SF4">
    <property type="entry name" value="INNER MEMBRANE PROTEIN YEBZ"/>
    <property type="match status" value="1"/>
</dbReference>
<organism evidence="7 8">
    <name type="scientific">Staphylococcus hyicus</name>
    <dbReference type="NCBI Taxonomy" id="1284"/>
    <lineage>
        <taxon>Bacteria</taxon>
        <taxon>Bacillati</taxon>
        <taxon>Bacillota</taxon>
        <taxon>Bacilli</taxon>
        <taxon>Bacillales</taxon>
        <taxon>Staphylococcaceae</taxon>
        <taxon>Staphylococcus</taxon>
    </lineage>
</organism>
<feature type="transmembrane region" description="Helical" evidence="5">
    <location>
        <begin position="315"/>
        <end position="335"/>
    </location>
</feature>
<feature type="transmembrane region" description="Helical" evidence="5">
    <location>
        <begin position="185"/>
        <end position="204"/>
    </location>
</feature>
<evidence type="ECO:0000256" key="2">
    <source>
        <dbReference type="ARBA" id="ARBA00022723"/>
    </source>
</evidence>
<dbReference type="GO" id="GO:0042597">
    <property type="term" value="C:periplasmic space"/>
    <property type="evidence" value="ECO:0007669"/>
    <property type="project" value="InterPro"/>
</dbReference>